<dbReference type="Proteomes" id="UP000626026">
    <property type="component" value="Unassembled WGS sequence"/>
</dbReference>
<evidence type="ECO:0000313" key="3">
    <source>
        <dbReference type="Proteomes" id="UP000626026"/>
    </source>
</evidence>
<keyword evidence="1" id="KW-1133">Transmembrane helix</keyword>
<dbReference type="EMBL" id="JACTVA010000008">
    <property type="protein sequence ID" value="MBC9206579.1"/>
    <property type="molecule type" value="Genomic_DNA"/>
</dbReference>
<name>A0ABR7RJ16_9PROT</name>
<feature type="transmembrane region" description="Helical" evidence="1">
    <location>
        <begin position="58"/>
        <end position="82"/>
    </location>
</feature>
<keyword evidence="1" id="KW-0812">Transmembrane</keyword>
<feature type="transmembrane region" description="Helical" evidence="1">
    <location>
        <begin position="120"/>
        <end position="139"/>
    </location>
</feature>
<evidence type="ECO:0000313" key="2">
    <source>
        <dbReference type="EMBL" id="MBC9206579.1"/>
    </source>
</evidence>
<feature type="transmembrane region" description="Helical" evidence="1">
    <location>
        <begin position="362"/>
        <end position="384"/>
    </location>
</feature>
<accession>A0ABR7RJ16</accession>
<reference evidence="2 3" key="1">
    <citation type="journal article" date="2013" name="Int. J. Syst. Evol. Microbiol.">
        <title>Roseomonas aerophila sp. nov., isolated from air.</title>
        <authorList>
            <person name="Kim S.J."/>
            <person name="Weon H.Y."/>
            <person name="Ahn J.H."/>
            <person name="Hong S.B."/>
            <person name="Seok S.J."/>
            <person name="Whang K.S."/>
            <person name="Kwon S.W."/>
        </authorList>
    </citation>
    <scope>NUCLEOTIDE SEQUENCE [LARGE SCALE GENOMIC DNA]</scope>
    <source>
        <strain evidence="2 3">NBRC 108923</strain>
    </source>
</reference>
<feature type="transmembrane region" description="Helical" evidence="1">
    <location>
        <begin position="390"/>
        <end position="409"/>
    </location>
</feature>
<gene>
    <name evidence="2" type="ORF">IBL26_06995</name>
</gene>
<feature type="transmembrane region" description="Helical" evidence="1">
    <location>
        <begin position="146"/>
        <end position="176"/>
    </location>
</feature>
<dbReference type="RefSeq" id="WP_187783752.1">
    <property type="nucleotide sequence ID" value="NZ_JACTVA010000008.1"/>
</dbReference>
<evidence type="ECO:0008006" key="4">
    <source>
        <dbReference type="Google" id="ProtNLM"/>
    </source>
</evidence>
<comment type="caution">
    <text evidence="2">The sequence shown here is derived from an EMBL/GenBank/DDBJ whole genome shotgun (WGS) entry which is preliminary data.</text>
</comment>
<keyword evidence="3" id="KW-1185">Reference proteome</keyword>
<proteinExistence type="predicted"/>
<protein>
    <recommendedName>
        <fullName evidence="4">Glycosyltransferase RgtA/B/C/D-like domain-containing protein</fullName>
    </recommendedName>
</protein>
<feature type="transmembrane region" description="Helical" evidence="1">
    <location>
        <begin position="182"/>
        <end position="202"/>
    </location>
</feature>
<keyword evidence="1" id="KW-0472">Membrane</keyword>
<sequence>MGLKALLAILLGGLMLVWPAFLNGYPILFSDTGAFLAQTVQPLMIWDKPWIYGPLLHAFHWGISLWGPLLAQGLVMAHLLWLTQRAVRGHATPGAHLLLCLALALLTALPWVTALLMPDALTPMVALCLYLLGLGRASLSRREVAYLLVLCTLSIAAHLSHLPLAAALVVATALLARRLWPVLRVVAPLVLAVGLLLGTNWVGHGRLSLSPYGSTFLLARMIGDGTAARTIEARCPQSGWYLCAWAGRLPADSDDFLWLPDSPLNRDANGNAIFLGGARLAPEARQIVAETIRREPVGVAWAALRNFGRQLLLAGVGDTLGRDNLGTAARPRLEQGFGPAEVARYDAAAQARDLLPGRAAPFLWPYAPVLLLGMAGLAVMAWRLRGAPQAFALFLFVAVAANAFATGALSKPHHRYQARIAWLLPFGVAVLALPRRPVVASPPAAIAA</sequence>
<feature type="transmembrane region" description="Helical" evidence="1">
    <location>
        <begin position="94"/>
        <end position="114"/>
    </location>
</feature>
<organism evidence="2 3">
    <name type="scientific">Teichococcus aerophilus</name>
    <dbReference type="NCBI Taxonomy" id="1224513"/>
    <lineage>
        <taxon>Bacteria</taxon>
        <taxon>Pseudomonadati</taxon>
        <taxon>Pseudomonadota</taxon>
        <taxon>Alphaproteobacteria</taxon>
        <taxon>Acetobacterales</taxon>
        <taxon>Roseomonadaceae</taxon>
        <taxon>Roseomonas</taxon>
    </lineage>
</organism>
<evidence type="ECO:0000256" key="1">
    <source>
        <dbReference type="SAM" id="Phobius"/>
    </source>
</evidence>